<evidence type="ECO:0000256" key="2">
    <source>
        <dbReference type="ARBA" id="ARBA00022475"/>
    </source>
</evidence>
<reference evidence="11" key="1">
    <citation type="submission" date="2022-10" db="EMBL/GenBank/DDBJ databases">
        <title>Whole-Genome Sequencing of Brachybacterium huguangmaarense BRM-3, Isolated from Betula schmidtii.</title>
        <authorList>
            <person name="Haam D."/>
        </authorList>
    </citation>
    <scope>NUCLEOTIDE SEQUENCE</scope>
    <source>
        <strain evidence="11">BRM-3</strain>
    </source>
</reference>
<protein>
    <submittedName>
        <fullName evidence="11">Threonine/serine exporter family protein</fullName>
    </submittedName>
</protein>
<feature type="transmembrane region" description="Helical" evidence="8">
    <location>
        <begin position="350"/>
        <end position="368"/>
    </location>
</feature>
<accession>A0ABY6G1D9</accession>
<feature type="transmembrane region" description="Helical" evidence="8">
    <location>
        <begin position="144"/>
        <end position="164"/>
    </location>
</feature>
<evidence type="ECO:0000259" key="10">
    <source>
        <dbReference type="Pfam" id="PF12821"/>
    </source>
</evidence>
<evidence type="ECO:0000256" key="4">
    <source>
        <dbReference type="ARBA" id="ARBA00022989"/>
    </source>
</evidence>
<feature type="domain" description="Threonine/serine exporter-like N-terminal" evidence="9">
    <location>
        <begin position="13"/>
        <end position="252"/>
    </location>
</feature>
<keyword evidence="5 8" id="KW-0472">Membrane</keyword>
<name>A0ABY6G1D9_9MICO</name>
<evidence type="ECO:0000256" key="6">
    <source>
        <dbReference type="ARBA" id="ARBA00034125"/>
    </source>
</evidence>
<proteinExistence type="inferred from homology"/>
<feature type="region of interest" description="Disordered" evidence="7">
    <location>
        <begin position="435"/>
        <end position="479"/>
    </location>
</feature>
<dbReference type="RefSeq" id="WP_263594228.1">
    <property type="nucleotide sequence ID" value="NZ_CP107020.1"/>
</dbReference>
<comment type="similarity">
    <text evidence="6">Belongs to the ThrE exporter (TC 2.A.79) family.</text>
</comment>
<dbReference type="InterPro" id="IPR024528">
    <property type="entry name" value="ThrE_2"/>
</dbReference>
<organism evidence="11 12">
    <name type="scientific">Brachybacterium huguangmaarense</name>
    <dbReference type="NCBI Taxonomy" id="1652028"/>
    <lineage>
        <taxon>Bacteria</taxon>
        <taxon>Bacillati</taxon>
        <taxon>Actinomycetota</taxon>
        <taxon>Actinomycetes</taxon>
        <taxon>Micrococcales</taxon>
        <taxon>Dermabacteraceae</taxon>
        <taxon>Brachybacterium</taxon>
    </lineage>
</organism>
<dbReference type="Pfam" id="PF12821">
    <property type="entry name" value="ThrE_2"/>
    <property type="match status" value="1"/>
</dbReference>
<evidence type="ECO:0000313" key="12">
    <source>
        <dbReference type="Proteomes" id="UP001164305"/>
    </source>
</evidence>
<gene>
    <name evidence="11" type="ORF">BRM3_00855</name>
</gene>
<evidence type="ECO:0000259" key="9">
    <source>
        <dbReference type="Pfam" id="PF06738"/>
    </source>
</evidence>
<dbReference type="InterPro" id="IPR010619">
    <property type="entry name" value="ThrE-like_N"/>
</dbReference>
<keyword evidence="4 8" id="KW-1133">Transmembrane helix</keyword>
<keyword evidence="12" id="KW-1185">Reference proteome</keyword>
<feature type="transmembrane region" description="Helical" evidence="8">
    <location>
        <begin position="171"/>
        <end position="192"/>
    </location>
</feature>
<sequence>MATDLARLHDVFDLAMRIGEGLLSNGAPASEVTATILRVISASGIRNVSVTVTFDEVSISYLPGREAAPFTRIRAAGARIQDFTRLEAYEQVTEDYISGAIDLETAAAEVAAVPARERVYPAWLVTAGLAVMGGAAAFGLGAGVLTTVAATVTAAVLAVLTETLTARRIPLFYIQVAGGFVAAIAAVLVHLIDPDENSSVVVVACLIILLAGLTSLGAMQDAITGWYVTASGRILETFMLTIGLVIGVRAGILVAEMFRADISVSASMPVSLAGLLALVVSGLFLGLGYAISVQTPPRSLVWCALIAALASVTASLVTSIGLDRVWAVGLTAAGVGALAAVLAEKVKAPTLTFVMAGVIPMVPGSRIYRGLLAIGTDLAEGAGWLFEAVEIAVALAAGAVLGQLVAARILRMTGRAVSSFTPVIAAPFTTLRRRRQVAAGRPRAGRRGGATMTGERTVLSPSSPAGPPSQRSVEREETP</sequence>
<dbReference type="InterPro" id="IPR050539">
    <property type="entry name" value="ThrE_Dicarb/AminoAcid_Exp"/>
</dbReference>
<feature type="transmembrane region" description="Helical" evidence="8">
    <location>
        <begin position="238"/>
        <end position="258"/>
    </location>
</feature>
<evidence type="ECO:0000256" key="5">
    <source>
        <dbReference type="ARBA" id="ARBA00023136"/>
    </source>
</evidence>
<evidence type="ECO:0000256" key="1">
    <source>
        <dbReference type="ARBA" id="ARBA00004651"/>
    </source>
</evidence>
<feature type="transmembrane region" description="Helical" evidence="8">
    <location>
        <begin position="198"/>
        <end position="218"/>
    </location>
</feature>
<keyword evidence="2" id="KW-1003">Cell membrane</keyword>
<dbReference type="PANTHER" id="PTHR34390">
    <property type="entry name" value="UPF0442 PROTEIN YJJB-RELATED"/>
    <property type="match status" value="1"/>
</dbReference>
<feature type="transmembrane region" description="Helical" evidence="8">
    <location>
        <begin position="388"/>
        <end position="410"/>
    </location>
</feature>
<evidence type="ECO:0000256" key="3">
    <source>
        <dbReference type="ARBA" id="ARBA00022692"/>
    </source>
</evidence>
<feature type="domain" description="Threonine/Serine exporter ThrE" evidence="10">
    <location>
        <begin position="285"/>
        <end position="404"/>
    </location>
</feature>
<feature type="transmembrane region" description="Helical" evidence="8">
    <location>
        <begin position="326"/>
        <end position="343"/>
    </location>
</feature>
<feature type="transmembrane region" description="Helical" evidence="8">
    <location>
        <begin position="299"/>
        <end position="320"/>
    </location>
</feature>
<evidence type="ECO:0000313" key="11">
    <source>
        <dbReference type="EMBL" id="UYG17018.1"/>
    </source>
</evidence>
<comment type="subcellular location">
    <subcellularLocation>
        <location evidence="1">Cell membrane</location>
        <topology evidence="1">Multi-pass membrane protein</topology>
    </subcellularLocation>
</comment>
<dbReference type="Proteomes" id="UP001164305">
    <property type="component" value="Chromosome"/>
</dbReference>
<dbReference type="Pfam" id="PF06738">
    <property type="entry name" value="ThrE"/>
    <property type="match status" value="1"/>
</dbReference>
<feature type="transmembrane region" description="Helical" evidence="8">
    <location>
        <begin position="119"/>
        <end position="138"/>
    </location>
</feature>
<feature type="transmembrane region" description="Helical" evidence="8">
    <location>
        <begin position="270"/>
        <end position="292"/>
    </location>
</feature>
<evidence type="ECO:0000256" key="8">
    <source>
        <dbReference type="SAM" id="Phobius"/>
    </source>
</evidence>
<keyword evidence="3 8" id="KW-0812">Transmembrane</keyword>
<dbReference type="EMBL" id="CP107020">
    <property type="protein sequence ID" value="UYG17018.1"/>
    <property type="molecule type" value="Genomic_DNA"/>
</dbReference>
<evidence type="ECO:0000256" key="7">
    <source>
        <dbReference type="SAM" id="MobiDB-lite"/>
    </source>
</evidence>